<dbReference type="GO" id="GO:0008270">
    <property type="term" value="F:zinc ion binding"/>
    <property type="evidence" value="ECO:0007669"/>
    <property type="project" value="UniProtKB-KW"/>
</dbReference>
<organism evidence="4 5">
    <name type="scientific">Papaver atlanticum</name>
    <dbReference type="NCBI Taxonomy" id="357466"/>
    <lineage>
        <taxon>Eukaryota</taxon>
        <taxon>Viridiplantae</taxon>
        <taxon>Streptophyta</taxon>
        <taxon>Embryophyta</taxon>
        <taxon>Tracheophyta</taxon>
        <taxon>Spermatophyta</taxon>
        <taxon>Magnoliopsida</taxon>
        <taxon>Ranunculales</taxon>
        <taxon>Papaveraceae</taxon>
        <taxon>Papaveroideae</taxon>
        <taxon>Papaver</taxon>
    </lineage>
</organism>
<feature type="compositionally biased region" description="Basic and acidic residues" evidence="3">
    <location>
        <begin position="335"/>
        <end position="353"/>
    </location>
</feature>
<keyword evidence="5" id="KW-1185">Reference proteome</keyword>
<sequence>MNRKSNECGGCGSQNQWILHKVHQRGIYRHLCTSCVLKFNAGLFCPICFQVYNLGSSSSSFAIDRIMCQNCPSVSHKSCASSLTKGEKNNPHYQCPPCLNPNFVFFDVTKSEKGKVIDVNSAKVLVAAATISSNSMSKAASLARVDAERRVNEATVSRKRAKEFLEKVILLEKNENGGEGIVNSSPAPAPVVAAASALVVAAAPAVALPGPAPAVRLVKEQKKKAKVNNAAISHALEAQLLIQNNFKAMKKDTPGRGLNNVKFYTPVVLQKDLKNGVSDMNKMNRAPGVMGCEVRHGGSNAVKEEKKLDVLNRVEPAEFDRFGLVSRHTPQNRQGVEKEEDKSKLIADSKDGPRILTSS</sequence>
<accession>A0AAD4X3W9</accession>
<comment type="caution">
    <text evidence="4">The sequence shown here is derived from an EMBL/GenBank/DDBJ whole genome shotgun (WGS) entry which is preliminary data.</text>
</comment>
<keyword evidence="1" id="KW-0863">Zinc-finger</keyword>
<proteinExistence type="predicted"/>
<reference evidence="4" key="1">
    <citation type="submission" date="2022-04" db="EMBL/GenBank/DDBJ databases">
        <title>A functionally conserved STORR gene fusion in Papaver species that diverged 16.8 million years ago.</title>
        <authorList>
            <person name="Catania T."/>
        </authorList>
    </citation>
    <scope>NUCLEOTIDE SEQUENCE</scope>
    <source>
        <strain evidence="4">S-188037</strain>
    </source>
</reference>
<name>A0AAD4X3W9_9MAGN</name>
<evidence type="ECO:0000313" key="4">
    <source>
        <dbReference type="EMBL" id="KAI3833260.1"/>
    </source>
</evidence>
<evidence type="ECO:0000256" key="2">
    <source>
        <dbReference type="ARBA" id="ARBA00022833"/>
    </source>
</evidence>
<dbReference type="InterPro" id="IPR011011">
    <property type="entry name" value="Znf_FYVE_PHD"/>
</dbReference>
<keyword evidence="2" id="KW-0862">Zinc</keyword>
<evidence type="ECO:0000313" key="5">
    <source>
        <dbReference type="Proteomes" id="UP001202328"/>
    </source>
</evidence>
<keyword evidence="1" id="KW-0479">Metal-binding</keyword>
<feature type="region of interest" description="Disordered" evidence="3">
    <location>
        <begin position="322"/>
        <end position="359"/>
    </location>
</feature>
<dbReference type="SUPFAM" id="SSF57903">
    <property type="entry name" value="FYVE/PHD zinc finger"/>
    <property type="match status" value="1"/>
</dbReference>
<dbReference type="AlphaFoldDB" id="A0AAD4X3W9"/>
<dbReference type="Proteomes" id="UP001202328">
    <property type="component" value="Unassembled WGS sequence"/>
</dbReference>
<dbReference type="CDD" id="cd15489">
    <property type="entry name" value="PHD_SF"/>
    <property type="match status" value="1"/>
</dbReference>
<protein>
    <submittedName>
        <fullName evidence="4">Uncharacterized protein</fullName>
    </submittedName>
</protein>
<dbReference type="PANTHER" id="PTHR34451:SF7">
    <property type="entry name" value="PHD FINGER FAMILY PROTEIN"/>
    <property type="match status" value="1"/>
</dbReference>
<dbReference type="EMBL" id="JAJJMB010017971">
    <property type="protein sequence ID" value="KAI3833260.1"/>
    <property type="molecule type" value="Genomic_DNA"/>
</dbReference>
<dbReference type="PANTHER" id="PTHR34451">
    <property type="entry name" value="PHD FINGER FAMILY PROTEIN"/>
    <property type="match status" value="1"/>
</dbReference>
<evidence type="ECO:0000256" key="1">
    <source>
        <dbReference type="ARBA" id="ARBA00022771"/>
    </source>
</evidence>
<evidence type="ECO:0000256" key="3">
    <source>
        <dbReference type="SAM" id="MobiDB-lite"/>
    </source>
</evidence>
<gene>
    <name evidence="4" type="ORF">MKW98_006359</name>
</gene>